<gene>
    <name evidence="1" type="ORF">OOZ53_12730</name>
</gene>
<comment type="caution">
    <text evidence="1">The sequence shown here is derived from an EMBL/GenBank/DDBJ whole genome shotgun (WGS) entry which is preliminary data.</text>
</comment>
<evidence type="ECO:0000313" key="1">
    <source>
        <dbReference type="EMBL" id="MDA4846223.1"/>
    </source>
</evidence>
<dbReference type="Proteomes" id="UP001148313">
    <property type="component" value="Unassembled WGS sequence"/>
</dbReference>
<protein>
    <submittedName>
        <fullName evidence="1">DUF1203 domain-containing protein</fullName>
    </submittedName>
</protein>
<evidence type="ECO:0000313" key="2">
    <source>
        <dbReference type="Proteomes" id="UP001148313"/>
    </source>
</evidence>
<keyword evidence="2" id="KW-1185">Reference proteome</keyword>
<dbReference type="EMBL" id="JAPJZH010000007">
    <property type="protein sequence ID" value="MDA4846223.1"/>
    <property type="molecule type" value="Genomic_DNA"/>
</dbReference>
<name>A0ABT4VNE1_9HYPH</name>
<proteinExistence type="predicted"/>
<accession>A0ABT4VNE1</accession>
<dbReference type="PIRSF" id="PIRSF034110">
    <property type="entry name" value="DUF1203"/>
    <property type="match status" value="1"/>
</dbReference>
<dbReference type="RefSeq" id="WP_271089952.1">
    <property type="nucleotide sequence ID" value="NZ_JAPJZH010000007.1"/>
</dbReference>
<organism evidence="1 2">
    <name type="scientific">Hoeflea poritis</name>
    <dbReference type="NCBI Taxonomy" id="2993659"/>
    <lineage>
        <taxon>Bacteria</taxon>
        <taxon>Pseudomonadati</taxon>
        <taxon>Pseudomonadota</taxon>
        <taxon>Alphaproteobacteria</taxon>
        <taxon>Hyphomicrobiales</taxon>
        <taxon>Rhizobiaceae</taxon>
        <taxon>Hoeflea</taxon>
    </lineage>
</organism>
<reference evidence="1" key="1">
    <citation type="submission" date="2022-11" db="EMBL/GenBank/DDBJ databases">
        <title>Hoeflea poritis sp. nov., isolated from scleractinian coral Porites lutea.</title>
        <authorList>
            <person name="Zhang G."/>
            <person name="Wei Q."/>
            <person name="Cai L."/>
        </authorList>
    </citation>
    <scope>NUCLEOTIDE SEQUENCE</scope>
    <source>
        <strain evidence="1">E7-10</strain>
    </source>
</reference>
<sequence length="156" mass="17320">MSILFKALPTETVRALQSGGADSNRQKPERCTSDGVGIPCRHCLRFVQKDRAFLTIGHRPFESVQPYAETGPIYLCADACERRADSDALPDVMKTSPQFIIRGYSADERICYGTGKVVATADIVSACETMFEDVQIAFIHIRSASNNCFYCRVERA</sequence>
<dbReference type="InterPro" id="IPR009593">
    <property type="entry name" value="DUF1203"/>
</dbReference>
<dbReference type="Pfam" id="PF06718">
    <property type="entry name" value="DUF1203"/>
    <property type="match status" value="1"/>
</dbReference>